<evidence type="ECO:0000313" key="3">
    <source>
        <dbReference type="EMBL" id="EJN85329.1"/>
    </source>
</evidence>
<accession>J3JKG4</accession>
<comment type="caution">
    <text evidence="3">The sequence shown here is derived from an EMBL/GenBank/DDBJ whole genome shotgun (WGS) entry which is preliminary data.</text>
</comment>
<feature type="domain" description="Restriction endonuclease type I HsdR second RecA-like helicase" evidence="2">
    <location>
        <begin position="4"/>
        <end position="97"/>
    </location>
</feature>
<organism evidence="3 4">
    <name type="scientific">Actinomyces naeslundii (strain ATCC 12104 / DSM 43013 / CCUG 2238 / JCM 8349 / NCTC 10301 / Howell 279)</name>
    <dbReference type="NCBI Taxonomy" id="1115803"/>
    <lineage>
        <taxon>Bacteria</taxon>
        <taxon>Bacillati</taxon>
        <taxon>Actinomycetota</taxon>
        <taxon>Actinomycetes</taxon>
        <taxon>Actinomycetales</taxon>
        <taxon>Actinomycetaceae</taxon>
        <taxon>Actinomyces</taxon>
    </lineage>
</organism>
<gene>
    <name evidence="3" type="ORF">HMPREF1129_2542</name>
</gene>
<reference evidence="3 4" key="1">
    <citation type="submission" date="2012-07" db="EMBL/GenBank/DDBJ databases">
        <authorList>
            <person name="Durkin A.S."/>
            <person name="McCorrison J."/>
            <person name="Torralba M."/>
            <person name="Gillis M."/>
            <person name="Methe B."/>
            <person name="Sutton G."/>
            <person name="Nelson K.E."/>
        </authorList>
    </citation>
    <scope>NUCLEOTIDE SEQUENCE [LARGE SCALE GENOMIC DNA]</scope>
    <source>
        <strain evidence="4">ATCC 12104 / DSM 43013 / CCUG 2238 / JCM 8349 / NCTC 10301 / Howell 279</strain>
    </source>
</reference>
<dbReference type="RefSeq" id="WP_003781427.1">
    <property type="nucleotide sequence ID" value="NZ_ALJK01000075.1"/>
</dbReference>
<dbReference type="InterPro" id="IPR027417">
    <property type="entry name" value="P-loop_NTPase"/>
</dbReference>
<dbReference type="eggNOG" id="COG0610">
    <property type="taxonomic scope" value="Bacteria"/>
</dbReference>
<evidence type="ECO:0000256" key="1">
    <source>
        <dbReference type="SAM" id="MobiDB-lite"/>
    </source>
</evidence>
<dbReference type="Pfam" id="PF22679">
    <property type="entry name" value="T1R_D3-like"/>
    <property type="match status" value="1"/>
</dbReference>
<dbReference type="AlphaFoldDB" id="J3JKG4"/>
<dbReference type="EMBL" id="ALJK01000075">
    <property type="protein sequence ID" value="EJN85329.1"/>
    <property type="molecule type" value="Genomic_DNA"/>
</dbReference>
<feature type="region of interest" description="Disordered" evidence="1">
    <location>
        <begin position="177"/>
        <end position="226"/>
    </location>
</feature>
<dbReference type="Proteomes" id="UP000007814">
    <property type="component" value="Unassembled WGS sequence"/>
</dbReference>
<protein>
    <recommendedName>
        <fullName evidence="2">Restriction endonuclease type I HsdR second RecA-like helicase domain-containing protein</fullName>
    </recommendedName>
</protein>
<feature type="compositionally biased region" description="Basic and acidic residues" evidence="1">
    <location>
        <begin position="177"/>
        <end position="189"/>
    </location>
</feature>
<dbReference type="Gene3D" id="3.40.50.300">
    <property type="entry name" value="P-loop containing nucleotide triphosphate hydrolases"/>
    <property type="match status" value="1"/>
</dbReference>
<dbReference type="GeneID" id="97122374"/>
<sequence>MARRAYYMEFKRQQERLPSDRHLSVGIAYSYAPNADAPGETLADEAVDPSQLTADDRTFLDEAIRDYNAQFGTTYNTSAQGFESYYEDISRQPAERTIDFDDVDVNATKLGRTVAQRNDNLTRHMEVIGNPPSSRPVTSQAPRSPTLFLHRPLHAGPVSSSSSEYFAAGMVSTHVYSREENLPKSEKRQALHMPVGDVSGAVQATAPEWTPPRRGARGRGPSASSP</sequence>
<dbReference type="InterPro" id="IPR055180">
    <property type="entry name" value="HsdR_RecA-like_helicase_dom_2"/>
</dbReference>
<name>J3JKG4_ACTNH</name>
<evidence type="ECO:0000313" key="4">
    <source>
        <dbReference type="Proteomes" id="UP000007814"/>
    </source>
</evidence>
<evidence type="ECO:0000259" key="2">
    <source>
        <dbReference type="Pfam" id="PF22679"/>
    </source>
</evidence>
<proteinExistence type="predicted"/>